<dbReference type="Gene3D" id="3.40.50.300">
    <property type="entry name" value="P-loop containing nucleotide triphosphate hydrolases"/>
    <property type="match status" value="1"/>
</dbReference>
<dbReference type="InterPro" id="IPR019009">
    <property type="entry name" value="SRP_receptor_beta_su"/>
</dbReference>
<sequence length="288" mass="32042">MGDRFLHNTAGQYGRVSAVIGVSILTILNGEDHLIGLELYHSFSLTGIHGDKSIHESTLEGKMEEENLKWMGIGVAVIAIIITAVYHWSEAMLYCQSTGRRGTSVKRDVVAFIGLSNGGKTLIFHRARYLHLIDIPGNDKLRFNYIRNQVSSLKGIVFVVDSLNIQRELRDVSSLLYDILANKVVIKNKVPVLIACNKQDGTTAKSQKVVIKLLEQEMDKLRITRTAALKDGNDNSEEAVDFIGKKGKDFEFSHVMPVRVTSTECNAKGDNESDADLTGVREWIIKLL</sequence>
<reference evidence="13 14" key="1">
    <citation type="journal article" date="2008" name="Nature">
        <title>The Trichoplax genome and the nature of placozoans.</title>
        <authorList>
            <person name="Srivastava M."/>
            <person name="Begovic E."/>
            <person name="Chapman J."/>
            <person name="Putnam N.H."/>
            <person name="Hellsten U."/>
            <person name="Kawashima T."/>
            <person name="Kuo A."/>
            <person name="Mitros T."/>
            <person name="Salamov A."/>
            <person name="Carpenter M.L."/>
            <person name="Signorovitch A.Y."/>
            <person name="Moreno M.A."/>
            <person name="Kamm K."/>
            <person name="Grimwood J."/>
            <person name="Schmutz J."/>
            <person name="Shapiro H."/>
            <person name="Grigoriev I.V."/>
            <person name="Buss L.W."/>
            <person name="Schierwater B."/>
            <person name="Dellaporta S.L."/>
            <person name="Rokhsar D.S."/>
        </authorList>
    </citation>
    <scope>NUCLEOTIDE SEQUENCE [LARGE SCALE GENOMIC DNA]</scope>
    <source>
        <strain evidence="13 14">Grell-BS-1999</strain>
    </source>
</reference>
<evidence type="ECO:0000256" key="1">
    <source>
        <dbReference type="ARBA" id="ARBA00004389"/>
    </source>
</evidence>
<keyword evidence="11" id="KW-0175">Coiled coil</keyword>
<dbReference type="CTD" id="6754951"/>
<keyword evidence="6" id="KW-0256">Endoplasmic reticulum</keyword>
<dbReference type="InParanoid" id="B3RZJ2"/>
<comment type="similarity">
    <text evidence="2">Belongs to the SRP receptor beta subunit family.</text>
</comment>
<dbReference type="HOGENOM" id="CLU_046625_2_0_1"/>
<proteinExistence type="inferred from homology"/>
<keyword evidence="4 12" id="KW-0812">Transmembrane</keyword>
<evidence type="ECO:0000256" key="11">
    <source>
        <dbReference type="SAM" id="Coils"/>
    </source>
</evidence>
<evidence type="ECO:0000313" key="13">
    <source>
        <dbReference type="EMBL" id="EDV24212.1"/>
    </source>
</evidence>
<feature type="coiled-coil region" evidence="11">
    <location>
        <begin position="204"/>
        <end position="231"/>
    </location>
</feature>
<evidence type="ECO:0000256" key="4">
    <source>
        <dbReference type="ARBA" id="ARBA00022692"/>
    </source>
</evidence>
<feature type="transmembrane region" description="Helical" evidence="12">
    <location>
        <begin position="70"/>
        <end position="88"/>
    </location>
</feature>
<evidence type="ECO:0000256" key="2">
    <source>
        <dbReference type="ARBA" id="ARBA00005619"/>
    </source>
</evidence>
<dbReference type="CDD" id="cd04105">
    <property type="entry name" value="SR_beta"/>
    <property type="match status" value="1"/>
</dbReference>
<keyword evidence="7 12" id="KW-1133">Transmembrane helix</keyword>
<dbReference type="GeneID" id="6754951"/>
<dbReference type="AlphaFoldDB" id="B3RZJ2"/>
<dbReference type="Proteomes" id="UP000009022">
    <property type="component" value="Unassembled WGS sequence"/>
</dbReference>
<evidence type="ECO:0000256" key="5">
    <source>
        <dbReference type="ARBA" id="ARBA00022741"/>
    </source>
</evidence>
<accession>B3RZJ2</accession>
<keyword evidence="10" id="KW-0675">Receptor</keyword>
<evidence type="ECO:0000313" key="14">
    <source>
        <dbReference type="Proteomes" id="UP000009022"/>
    </source>
</evidence>
<dbReference type="GO" id="GO:0005785">
    <property type="term" value="C:signal recognition particle receptor complex"/>
    <property type="evidence" value="ECO:0000318"/>
    <property type="project" value="GO_Central"/>
</dbReference>
<name>B3RZJ2_TRIAD</name>
<dbReference type="OrthoDB" id="41266at2759"/>
<dbReference type="PhylomeDB" id="B3RZJ2"/>
<keyword evidence="14" id="KW-1185">Reference proteome</keyword>
<gene>
    <name evidence="13" type="ORF">TRIADDRAFT_57475</name>
</gene>
<dbReference type="RefSeq" id="XP_002113738.1">
    <property type="nucleotide sequence ID" value="XM_002113702.1"/>
</dbReference>
<dbReference type="FunCoup" id="B3RZJ2">
    <property type="interactions" value="1521"/>
</dbReference>
<evidence type="ECO:0000256" key="12">
    <source>
        <dbReference type="SAM" id="Phobius"/>
    </source>
</evidence>
<dbReference type="eggNOG" id="KOG0090">
    <property type="taxonomic scope" value="Eukaryota"/>
</dbReference>
<dbReference type="EMBL" id="DS985246">
    <property type="protein sequence ID" value="EDV24212.1"/>
    <property type="molecule type" value="Genomic_DNA"/>
</dbReference>
<comment type="subcellular location">
    <subcellularLocation>
        <location evidence="1">Endoplasmic reticulum membrane</location>
        <topology evidence="1">Single-pass membrane protein</topology>
    </subcellularLocation>
</comment>
<dbReference type="Pfam" id="PF09439">
    <property type="entry name" value="SRPRB"/>
    <property type="match status" value="1"/>
</dbReference>
<keyword evidence="8" id="KW-0342">GTP-binding</keyword>
<keyword evidence="9 12" id="KW-0472">Membrane</keyword>
<organism evidence="13 14">
    <name type="scientific">Trichoplax adhaerens</name>
    <name type="common">Trichoplax reptans</name>
    <dbReference type="NCBI Taxonomy" id="10228"/>
    <lineage>
        <taxon>Eukaryota</taxon>
        <taxon>Metazoa</taxon>
        <taxon>Placozoa</taxon>
        <taxon>Uniplacotomia</taxon>
        <taxon>Trichoplacea</taxon>
        <taxon>Trichoplacidae</taxon>
        <taxon>Trichoplax</taxon>
    </lineage>
</organism>
<protein>
    <recommendedName>
        <fullName evidence="3">Signal recognition particle receptor subunit beta</fullName>
    </recommendedName>
</protein>
<dbReference type="GO" id="GO:0045047">
    <property type="term" value="P:protein targeting to ER"/>
    <property type="evidence" value="ECO:0000318"/>
    <property type="project" value="GO_Central"/>
</dbReference>
<dbReference type="SUPFAM" id="SSF52540">
    <property type="entry name" value="P-loop containing nucleoside triphosphate hydrolases"/>
    <property type="match status" value="1"/>
</dbReference>
<dbReference type="InterPro" id="IPR027417">
    <property type="entry name" value="P-loop_NTPase"/>
</dbReference>
<evidence type="ECO:0000256" key="7">
    <source>
        <dbReference type="ARBA" id="ARBA00022989"/>
    </source>
</evidence>
<evidence type="ECO:0000256" key="10">
    <source>
        <dbReference type="ARBA" id="ARBA00023170"/>
    </source>
</evidence>
<evidence type="ECO:0000256" key="3">
    <source>
        <dbReference type="ARBA" id="ARBA00020256"/>
    </source>
</evidence>
<dbReference type="STRING" id="10228.B3RZJ2"/>
<evidence type="ECO:0000256" key="9">
    <source>
        <dbReference type="ARBA" id="ARBA00023136"/>
    </source>
</evidence>
<keyword evidence="5" id="KW-0547">Nucleotide-binding</keyword>
<evidence type="ECO:0000256" key="6">
    <source>
        <dbReference type="ARBA" id="ARBA00022824"/>
    </source>
</evidence>
<evidence type="ECO:0000256" key="8">
    <source>
        <dbReference type="ARBA" id="ARBA00023134"/>
    </source>
</evidence>
<dbReference type="KEGG" id="tad:TRIADDRAFT_57475"/>
<dbReference type="GO" id="GO:0005525">
    <property type="term" value="F:GTP binding"/>
    <property type="evidence" value="ECO:0007669"/>
    <property type="project" value="UniProtKB-KW"/>
</dbReference>